<dbReference type="Gene3D" id="3.60.10.10">
    <property type="entry name" value="Endonuclease/exonuclease/phosphatase"/>
    <property type="match status" value="1"/>
</dbReference>
<dbReference type="AlphaFoldDB" id="A0A938YPK6"/>
<reference evidence="4" key="1">
    <citation type="submission" date="2021-01" db="EMBL/GenBank/DDBJ databases">
        <title>KCTC 19127 draft genome.</title>
        <authorList>
            <person name="An D."/>
        </authorList>
    </citation>
    <scope>NUCLEOTIDE SEQUENCE</scope>
    <source>
        <strain evidence="4">KCTC 19127</strain>
    </source>
</reference>
<keyword evidence="2" id="KW-0812">Transmembrane</keyword>
<dbReference type="GO" id="GO:0004519">
    <property type="term" value="F:endonuclease activity"/>
    <property type="evidence" value="ECO:0007669"/>
    <property type="project" value="UniProtKB-KW"/>
</dbReference>
<comment type="caution">
    <text evidence="4">The sequence shown here is derived from an EMBL/GenBank/DDBJ whole genome shotgun (WGS) entry which is preliminary data.</text>
</comment>
<feature type="transmembrane region" description="Helical" evidence="2">
    <location>
        <begin position="110"/>
        <end position="132"/>
    </location>
</feature>
<evidence type="ECO:0000313" key="4">
    <source>
        <dbReference type="EMBL" id="MBM9477034.1"/>
    </source>
</evidence>
<feature type="region of interest" description="Disordered" evidence="1">
    <location>
        <begin position="1"/>
        <end position="38"/>
    </location>
</feature>
<protein>
    <submittedName>
        <fullName evidence="4">Endonuclease/exonuclease/phosphatase family protein</fullName>
    </submittedName>
</protein>
<keyword evidence="2" id="KW-1133">Transmembrane helix</keyword>
<dbReference type="InterPro" id="IPR005135">
    <property type="entry name" value="Endo/exonuclease/phosphatase"/>
</dbReference>
<accession>A0A938YPK6</accession>
<feature type="transmembrane region" description="Helical" evidence="2">
    <location>
        <begin position="77"/>
        <end position="98"/>
    </location>
</feature>
<dbReference type="EMBL" id="JAERWL010000009">
    <property type="protein sequence ID" value="MBM9477034.1"/>
    <property type="molecule type" value="Genomic_DNA"/>
</dbReference>
<dbReference type="InterPro" id="IPR036691">
    <property type="entry name" value="Endo/exonu/phosph_ase_sf"/>
</dbReference>
<keyword evidence="4" id="KW-0378">Hydrolase</keyword>
<feature type="domain" description="Endonuclease/exonuclease/phosphatase" evidence="3">
    <location>
        <begin position="145"/>
        <end position="353"/>
    </location>
</feature>
<dbReference type="Proteomes" id="UP000663801">
    <property type="component" value="Unassembled WGS sequence"/>
</dbReference>
<evidence type="ECO:0000256" key="1">
    <source>
        <dbReference type="SAM" id="MobiDB-lite"/>
    </source>
</evidence>
<name>A0A938YPK6_9ACTN</name>
<feature type="transmembrane region" description="Helical" evidence="2">
    <location>
        <begin position="43"/>
        <end position="65"/>
    </location>
</feature>
<feature type="compositionally biased region" description="Basic and acidic residues" evidence="1">
    <location>
        <begin position="17"/>
        <end position="30"/>
    </location>
</feature>
<dbReference type="Pfam" id="PF03372">
    <property type="entry name" value="Exo_endo_phos"/>
    <property type="match status" value="1"/>
</dbReference>
<evidence type="ECO:0000256" key="2">
    <source>
        <dbReference type="SAM" id="Phobius"/>
    </source>
</evidence>
<proteinExistence type="predicted"/>
<gene>
    <name evidence="4" type="ORF">JL107_11295</name>
</gene>
<evidence type="ECO:0000313" key="5">
    <source>
        <dbReference type="Proteomes" id="UP000663801"/>
    </source>
</evidence>
<keyword evidence="2" id="KW-0472">Membrane</keyword>
<keyword evidence="4" id="KW-0540">Nuclease</keyword>
<keyword evidence="4" id="KW-0255">Endonuclease</keyword>
<evidence type="ECO:0000259" key="3">
    <source>
        <dbReference type="Pfam" id="PF03372"/>
    </source>
</evidence>
<sequence>MDRSRRPALRPPPPPACDRERDVVTTEPGRRTSSRPGSPTWRVVRAVIAALGLLAAAAVVWPALFGLSTTPGFLHLVSFRGPVAAAGLVAAGVAAVFLNPWRRPSFWRTLIVAMVLVVGLGNAGTMLVRGWAGSPVAGSADLVVVSYNTEVGGTTADEIAALVRARGADMVSLPETSEATARRAAELLAAGGRGYQVLHTQERRDDTSSTSLLVADSLGVYALAATPSTVLGTVRAEPVGHDGPTLVAVHTGAPVPAIGYDRWAQAVATGVAQARDTPNAIVAGDFNATMDHAPMRDLGDYVDAATEAGRGAEGTWPSTFPVLVAAPIDHVLVNPAHYRVLSTQTVVAGGSDHRALIARLAAVPAS</sequence>
<dbReference type="RefSeq" id="WP_205257139.1">
    <property type="nucleotide sequence ID" value="NZ_BAAAPV010000001.1"/>
</dbReference>
<dbReference type="SUPFAM" id="SSF56219">
    <property type="entry name" value="DNase I-like"/>
    <property type="match status" value="1"/>
</dbReference>
<keyword evidence="5" id="KW-1185">Reference proteome</keyword>
<organism evidence="4 5">
    <name type="scientific">Nakamurella flavida</name>
    <dbReference type="NCBI Taxonomy" id="363630"/>
    <lineage>
        <taxon>Bacteria</taxon>
        <taxon>Bacillati</taxon>
        <taxon>Actinomycetota</taxon>
        <taxon>Actinomycetes</taxon>
        <taxon>Nakamurellales</taxon>
        <taxon>Nakamurellaceae</taxon>
        <taxon>Nakamurella</taxon>
    </lineage>
</organism>